<feature type="non-terminal residue" evidence="1">
    <location>
        <position position="91"/>
    </location>
</feature>
<name>A0AAN8WHH8_HALRR</name>
<comment type="caution">
    <text evidence="1">The sequence shown here is derived from an EMBL/GenBank/DDBJ whole genome shotgun (WGS) entry which is preliminary data.</text>
</comment>
<evidence type="ECO:0000313" key="1">
    <source>
        <dbReference type="EMBL" id="KAK7066136.1"/>
    </source>
</evidence>
<gene>
    <name evidence="1" type="ORF">SK128_026339</name>
</gene>
<reference evidence="1 2" key="1">
    <citation type="submission" date="2023-11" db="EMBL/GenBank/DDBJ databases">
        <title>Halocaridina rubra genome assembly.</title>
        <authorList>
            <person name="Smith C."/>
        </authorList>
    </citation>
    <scope>NUCLEOTIDE SEQUENCE [LARGE SCALE GENOMIC DNA]</scope>
    <source>
        <strain evidence="1">EP-1</strain>
        <tissue evidence="1">Whole</tissue>
    </source>
</reference>
<proteinExistence type="predicted"/>
<dbReference type="EMBL" id="JAXCGZ010019404">
    <property type="protein sequence ID" value="KAK7066136.1"/>
    <property type="molecule type" value="Genomic_DNA"/>
</dbReference>
<protein>
    <submittedName>
        <fullName evidence="1">Uncharacterized protein</fullName>
    </submittedName>
</protein>
<accession>A0AAN8WHH8</accession>
<dbReference type="Proteomes" id="UP001381693">
    <property type="component" value="Unassembled WGS sequence"/>
</dbReference>
<keyword evidence="2" id="KW-1185">Reference proteome</keyword>
<organism evidence="1 2">
    <name type="scientific">Halocaridina rubra</name>
    <name type="common">Hawaiian red shrimp</name>
    <dbReference type="NCBI Taxonomy" id="373956"/>
    <lineage>
        <taxon>Eukaryota</taxon>
        <taxon>Metazoa</taxon>
        <taxon>Ecdysozoa</taxon>
        <taxon>Arthropoda</taxon>
        <taxon>Crustacea</taxon>
        <taxon>Multicrustacea</taxon>
        <taxon>Malacostraca</taxon>
        <taxon>Eumalacostraca</taxon>
        <taxon>Eucarida</taxon>
        <taxon>Decapoda</taxon>
        <taxon>Pleocyemata</taxon>
        <taxon>Caridea</taxon>
        <taxon>Atyoidea</taxon>
        <taxon>Atyidae</taxon>
        <taxon>Halocaridina</taxon>
    </lineage>
</organism>
<dbReference type="AlphaFoldDB" id="A0AAN8WHH8"/>
<evidence type="ECO:0000313" key="2">
    <source>
        <dbReference type="Proteomes" id="UP001381693"/>
    </source>
</evidence>
<sequence length="91" mass="9969">MSPTAEAGLPPPLHHMAAPLTIVYHSALSQPVRKILLARVTYTKSSSTLSYLLHVIYSAPLTFHVHPVPFQAIRPSHTMTIQSLNIFNGAL</sequence>